<evidence type="ECO:0000313" key="1">
    <source>
        <dbReference type="EMBL" id="KAF3848535.1"/>
    </source>
</evidence>
<comment type="caution">
    <text evidence="1">The sequence shown here is derived from an EMBL/GenBank/DDBJ whole genome shotgun (WGS) entry which is preliminary data.</text>
</comment>
<reference evidence="1 2" key="1">
    <citation type="submission" date="2020-03" db="EMBL/GenBank/DDBJ databases">
        <title>Dissostichus mawsoni Genome sequencing and assembly.</title>
        <authorList>
            <person name="Park H."/>
        </authorList>
    </citation>
    <scope>NUCLEOTIDE SEQUENCE [LARGE SCALE GENOMIC DNA]</scope>
    <source>
        <strain evidence="1">DM0001</strain>
        <tissue evidence="1">Muscle</tissue>
    </source>
</reference>
<dbReference type="AlphaFoldDB" id="A0A7J5YGH7"/>
<keyword evidence="2" id="KW-1185">Reference proteome</keyword>
<accession>A0A7J5YGH7</accession>
<protein>
    <submittedName>
        <fullName evidence="1">Uncharacterized protein</fullName>
    </submittedName>
</protein>
<proteinExistence type="predicted"/>
<sequence>MTRSPFQIPSCSGWREAALRSERSEPSVLLAQIPSGCWWTSLSGWRAEYLTPRLPDPPLACSETPSVLNPGMLPLHLLWKDSPACTSSGVEGSAAAWRWLGIAVVDLDLLLGCKEREFDGGRRGLTPKRRGVAATGRLRGNHCWSCSERV</sequence>
<evidence type="ECO:0000313" key="2">
    <source>
        <dbReference type="Proteomes" id="UP000518266"/>
    </source>
</evidence>
<name>A0A7J5YGH7_DISMA</name>
<dbReference type="EMBL" id="JAAKFY010000012">
    <property type="protein sequence ID" value="KAF3848535.1"/>
    <property type="molecule type" value="Genomic_DNA"/>
</dbReference>
<organism evidence="1 2">
    <name type="scientific">Dissostichus mawsoni</name>
    <name type="common">Antarctic cod</name>
    <dbReference type="NCBI Taxonomy" id="36200"/>
    <lineage>
        <taxon>Eukaryota</taxon>
        <taxon>Metazoa</taxon>
        <taxon>Chordata</taxon>
        <taxon>Craniata</taxon>
        <taxon>Vertebrata</taxon>
        <taxon>Euteleostomi</taxon>
        <taxon>Actinopterygii</taxon>
        <taxon>Neopterygii</taxon>
        <taxon>Teleostei</taxon>
        <taxon>Neoteleostei</taxon>
        <taxon>Acanthomorphata</taxon>
        <taxon>Eupercaria</taxon>
        <taxon>Perciformes</taxon>
        <taxon>Notothenioidei</taxon>
        <taxon>Nototheniidae</taxon>
        <taxon>Dissostichus</taxon>
    </lineage>
</organism>
<gene>
    <name evidence="1" type="ORF">F7725_015032</name>
</gene>
<dbReference type="Proteomes" id="UP000518266">
    <property type="component" value="Unassembled WGS sequence"/>
</dbReference>